<proteinExistence type="predicted"/>
<reference evidence="2" key="2">
    <citation type="submission" date="2020-03" db="EMBL/GenBank/DDBJ databases">
        <title>Walnut 2.0.</title>
        <authorList>
            <person name="Marrano A."/>
            <person name="Britton M."/>
            <person name="Zimin A.V."/>
            <person name="Zaini P.A."/>
            <person name="Workman R."/>
            <person name="Puiu D."/>
            <person name="Bianco L."/>
            <person name="Allen B.J."/>
            <person name="Troggio M."/>
            <person name="Leslie C.A."/>
            <person name="Timp W."/>
            <person name="Dendekar A."/>
            <person name="Salzberg S.L."/>
            <person name="Neale D.B."/>
        </authorList>
    </citation>
    <scope>NUCLEOTIDE SEQUENCE</scope>
    <source>
        <tissue evidence="2">Leaves</tissue>
    </source>
</reference>
<evidence type="ECO:0000313" key="3">
    <source>
        <dbReference type="Proteomes" id="UP000619265"/>
    </source>
</evidence>
<organism evidence="2 3">
    <name type="scientific">Juglans regia</name>
    <name type="common">English walnut</name>
    <dbReference type="NCBI Taxonomy" id="51240"/>
    <lineage>
        <taxon>Eukaryota</taxon>
        <taxon>Viridiplantae</taxon>
        <taxon>Streptophyta</taxon>
        <taxon>Embryophyta</taxon>
        <taxon>Tracheophyta</taxon>
        <taxon>Spermatophyta</taxon>
        <taxon>Magnoliopsida</taxon>
        <taxon>eudicotyledons</taxon>
        <taxon>Gunneridae</taxon>
        <taxon>Pentapetalae</taxon>
        <taxon>rosids</taxon>
        <taxon>fabids</taxon>
        <taxon>Fagales</taxon>
        <taxon>Juglandaceae</taxon>
        <taxon>Juglans</taxon>
    </lineage>
</organism>
<sequence>MVPTVVEQAADEVSPAFCAQQALVGFEAQFSPPKEGQKSPKMGGGVFLAPVDLSVKHFEEFEVAKEEDDSDDLMHSVEDELFIPEACGLEELSVGGGFQDINNKMGNLIPLNYYFSDQASNWVIYKAKEIQHVVGIVCDGYEEQFIALLTAMEAGHRQNKKGESKKNRELKRLMWSMNSEGSSSRNRAKGKGLIVSQ</sequence>
<evidence type="ECO:0000313" key="2">
    <source>
        <dbReference type="EMBL" id="KAF5474601.1"/>
    </source>
</evidence>
<feature type="compositionally biased region" description="Polar residues" evidence="1">
    <location>
        <begin position="176"/>
        <end position="185"/>
    </location>
</feature>
<dbReference type="Proteomes" id="UP000619265">
    <property type="component" value="Unassembled WGS sequence"/>
</dbReference>
<dbReference type="AlphaFoldDB" id="A0A833Y011"/>
<protein>
    <submittedName>
        <fullName evidence="2">Uncharacterized protein</fullName>
    </submittedName>
</protein>
<reference evidence="2" key="1">
    <citation type="submission" date="2015-10" db="EMBL/GenBank/DDBJ databases">
        <authorList>
            <person name="Martinez-Garcia P.J."/>
            <person name="Crepeau M.W."/>
            <person name="Puiu D."/>
            <person name="Gonzalez-Ibeas D."/>
            <person name="Whalen J."/>
            <person name="Stevens K."/>
            <person name="Paul R."/>
            <person name="Butterfield T."/>
            <person name="Britton M."/>
            <person name="Reagan R."/>
            <person name="Chakraborty S."/>
            <person name="Walawage S.L."/>
            <person name="Vasquez-Gross H.A."/>
            <person name="Cardeno C."/>
            <person name="Famula R."/>
            <person name="Pratt K."/>
            <person name="Kuruganti S."/>
            <person name="Aradhya M.K."/>
            <person name="Leslie C.A."/>
            <person name="Dandekar A.M."/>
            <person name="Salzberg S.L."/>
            <person name="Wegrzyn J.L."/>
            <person name="Langley C.H."/>
            <person name="Neale D.B."/>
        </authorList>
    </citation>
    <scope>NUCLEOTIDE SEQUENCE</scope>
    <source>
        <tissue evidence="2">Leaves</tissue>
    </source>
</reference>
<evidence type="ECO:0000256" key="1">
    <source>
        <dbReference type="SAM" id="MobiDB-lite"/>
    </source>
</evidence>
<accession>A0A833Y011</accession>
<gene>
    <name evidence="2" type="ORF">F2P56_006488</name>
</gene>
<comment type="caution">
    <text evidence="2">The sequence shown here is derived from an EMBL/GenBank/DDBJ whole genome shotgun (WGS) entry which is preliminary data.</text>
</comment>
<dbReference type="EMBL" id="LIHL02000003">
    <property type="protein sequence ID" value="KAF5474601.1"/>
    <property type="molecule type" value="Genomic_DNA"/>
</dbReference>
<name>A0A833Y011_JUGRE</name>
<feature type="region of interest" description="Disordered" evidence="1">
    <location>
        <begin position="176"/>
        <end position="197"/>
    </location>
</feature>
<dbReference type="Gramene" id="Jr03_09220_p1">
    <property type="protein sequence ID" value="cds.Jr03_09220_p1"/>
    <property type="gene ID" value="Jr03_09220"/>
</dbReference>